<comment type="caution">
    <text evidence="1">The sequence shown here is derived from an EMBL/GenBank/DDBJ whole genome shotgun (WGS) entry which is preliminary data.</text>
</comment>
<name>A0ABP8V4G7_9GAMM</name>
<dbReference type="Proteomes" id="UP001500604">
    <property type="component" value="Unassembled WGS sequence"/>
</dbReference>
<organism evidence="1 2">
    <name type="scientific">Kistimonas scapharcae</name>
    <dbReference type="NCBI Taxonomy" id="1036133"/>
    <lineage>
        <taxon>Bacteria</taxon>
        <taxon>Pseudomonadati</taxon>
        <taxon>Pseudomonadota</taxon>
        <taxon>Gammaproteobacteria</taxon>
        <taxon>Oceanospirillales</taxon>
        <taxon>Endozoicomonadaceae</taxon>
        <taxon>Kistimonas</taxon>
    </lineage>
</organism>
<keyword evidence="2" id="KW-1185">Reference proteome</keyword>
<evidence type="ECO:0000313" key="1">
    <source>
        <dbReference type="EMBL" id="GAA4650294.1"/>
    </source>
</evidence>
<dbReference type="RefSeq" id="WP_345196432.1">
    <property type="nucleotide sequence ID" value="NZ_BAABFL010000383.1"/>
</dbReference>
<dbReference type="EMBL" id="BAABFL010000383">
    <property type="protein sequence ID" value="GAA4650294.1"/>
    <property type="molecule type" value="Genomic_DNA"/>
</dbReference>
<proteinExistence type="predicted"/>
<evidence type="ECO:0000313" key="2">
    <source>
        <dbReference type="Proteomes" id="UP001500604"/>
    </source>
</evidence>
<reference evidence="2" key="1">
    <citation type="journal article" date="2019" name="Int. J. Syst. Evol. Microbiol.">
        <title>The Global Catalogue of Microorganisms (GCM) 10K type strain sequencing project: providing services to taxonomists for standard genome sequencing and annotation.</title>
        <authorList>
            <consortium name="The Broad Institute Genomics Platform"/>
            <consortium name="The Broad Institute Genome Sequencing Center for Infectious Disease"/>
            <person name="Wu L."/>
            <person name="Ma J."/>
        </authorList>
    </citation>
    <scope>NUCLEOTIDE SEQUENCE [LARGE SCALE GENOMIC DNA]</scope>
    <source>
        <strain evidence="2">JCM 17805</strain>
    </source>
</reference>
<accession>A0ABP8V4G7</accession>
<protein>
    <submittedName>
        <fullName evidence="1">Uncharacterized protein</fullName>
    </submittedName>
</protein>
<sequence>MAAYLIRIINPQNPVWHQWGFDPATLPDSPIVMAEDEFSARCEALNLFETNDYPVTFSELPEDHPLLIPTHTECVDISQPPK</sequence>
<gene>
    <name evidence="1" type="ORF">GCM10023116_25770</name>
</gene>